<sequence>MDRINSAIQYSGKDILNNASIVVRKPYAGLAEEMTYTLFERLRAGIDLPAIFGASNASRDQVAIWDKLNSYNAQNAETHVPLDHVAHSLGAASTKNAMNWAKSQGMDLDNTILKSYVAGTSYPIKNGTILGSLTFGLLDQGYTEKAASLFKSGSIEYSVAPRDGIATGVGLPWQIGSLSFGIGNTDTTGSNDVGIPLWGMIMGDHTKAYYKDERVINFLYPAGKDNGRARNEIINYQNKVWGQIGPKTEEIKFNNKFIKGGE</sequence>
<name>A0A380U6V8_9PAST</name>
<organism evidence="1 2">
    <name type="scientific">[Actinobacillus] rossii</name>
    <dbReference type="NCBI Taxonomy" id="123820"/>
    <lineage>
        <taxon>Bacteria</taxon>
        <taxon>Pseudomonadati</taxon>
        <taxon>Pseudomonadota</taxon>
        <taxon>Gammaproteobacteria</taxon>
        <taxon>Pasteurellales</taxon>
        <taxon>Pasteurellaceae</taxon>
    </lineage>
</organism>
<reference evidence="1 2" key="1">
    <citation type="submission" date="2018-06" db="EMBL/GenBank/DDBJ databases">
        <authorList>
            <consortium name="Pathogen Informatics"/>
            <person name="Doyle S."/>
        </authorList>
    </citation>
    <scope>NUCLEOTIDE SEQUENCE [LARGE SCALE GENOMIC DNA]</scope>
    <source>
        <strain evidence="1 2">NCTC10801</strain>
    </source>
</reference>
<dbReference type="AlphaFoldDB" id="A0A380U6V8"/>
<evidence type="ECO:0000313" key="1">
    <source>
        <dbReference type="EMBL" id="SUT96270.1"/>
    </source>
</evidence>
<gene>
    <name evidence="1" type="ORF">NCTC10801_02677</name>
</gene>
<keyword evidence="2" id="KW-1185">Reference proteome</keyword>
<dbReference type="Proteomes" id="UP000254649">
    <property type="component" value="Unassembled WGS sequence"/>
</dbReference>
<dbReference type="EMBL" id="UFRQ01000003">
    <property type="protein sequence ID" value="SUT96270.1"/>
    <property type="molecule type" value="Genomic_DNA"/>
</dbReference>
<evidence type="ECO:0000313" key="2">
    <source>
        <dbReference type="Proteomes" id="UP000254649"/>
    </source>
</evidence>
<proteinExistence type="predicted"/>
<dbReference type="OrthoDB" id="5674040at2"/>
<accession>A0A380U6V8</accession>
<protein>
    <submittedName>
        <fullName evidence="1">Filamentous hemagglutinin outer membrane protein</fullName>
    </submittedName>
</protein>